<dbReference type="PANTHER" id="PTHR19918">
    <property type="entry name" value="CELL DIVISION CYCLE 20 CDC20 FIZZY -RELATED"/>
    <property type="match status" value="1"/>
</dbReference>
<dbReference type="STRING" id="1555241.A0A4P9X5Z0"/>
<proteinExistence type="inferred from homology"/>
<dbReference type="PANTHER" id="PTHR19918:SF1">
    <property type="entry name" value="FIZZY-RELATED PROTEIN HOMOLOG"/>
    <property type="match status" value="1"/>
</dbReference>
<protein>
    <recommendedName>
        <fullName evidence="6">CDC20/Fizzy WD40 domain-containing protein</fullName>
    </recommendedName>
</protein>
<dbReference type="GO" id="GO:0005680">
    <property type="term" value="C:anaphase-promoting complex"/>
    <property type="evidence" value="ECO:0007669"/>
    <property type="project" value="TreeGrafter"/>
</dbReference>
<dbReference type="Pfam" id="PF24807">
    <property type="entry name" value="WD40_CDC20-Fz"/>
    <property type="match status" value="1"/>
</dbReference>
<feature type="non-terminal residue" evidence="7">
    <location>
        <position position="1"/>
    </location>
</feature>
<evidence type="ECO:0000313" key="8">
    <source>
        <dbReference type="Proteomes" id="UP000274922"/>
    </source>
</evidence>
<dbReference type="InterPro" id="IPR033010">
    <property type="entry name" value="Cdc20/Fizzy"/>
</dbReference>
<keyword evidence="8" id="KW-1185">Reference proteome</keyword>
<evidence type="ECO:0000256" key="2">
    <source>
        <dbReference type="ARBA" id="ARBA00022574"/>
    </source>
</evidence>
<dbReference type="InterPro" id="IPR036322">
    <property type="entry name" value="WD40_repeat_dom_sf"/>
</dbReference>
<dbReference type="SUPFAM" id="SSF50978">
    <property type="entry name" value="WD40 repeat-like"/>
    <property type="match status" value="1"/>
</dbReference>
<feature type="non-terminal residue" evidence="7">
    <location>
        <position position="344"/>
    </location>
</feature>
<keyword evidence="3" id="KW-0677">Repeat</keyword>
<dbReference type="InterPro" id="IPR001680">
    <property type="entry name" value="WD40_rpt"/>
</dbReference>
<feature type="repeat" description="WD" evidence="5">
    <location>
        <begin position="86"/>
        <end position="127"/>
    </location>
</feature>
<sequence>RDIAKTPYKVLDAPDLQDDFYLHLVDWGATNVLAAGLGTCVYLWSAQTGHVTKLVDLAEEPPSTADPAYRADTLDTNPAAAAASSLSPADHFVTSVAWMPRGTHLAVGTQRGTVQLWDVGRCRKIREFRGHLGRVGCLAWQPAIAGTHTTVLSSGSRDRTILHRDVRVAGDAVGRWAVHRQEVCGLTWHPDGGVLASGGNDNTVLVPALASSTTAPLHRLTAHTAAVKALAWSPRQAHLLASGGGTADRTIRFWNTATGAALARLDAGSQVSNIAWSPHANEFVSTHGYSRNAVVVWRYPSLRPLATLTGHTCRVLQLALSPDGQDVVTGAGDETLRFWRVFHQ</sequence>
<dbReference type="PROSITE" id="PS50294">
    <property type="entry name" value="WD_REPEATS_REGION"/>
    <property type="match status" value="2"/>
</dbReference>
<feature type="repeat" description="WD" evidence="5">
    <location>
        <begin position="176"/>
        <end position="206"/>
    </location>
</feature>
<dbReference type="EMBL" id="ML014216">
    <property type="protein sequence ID" value="RKP00430.1"/>
    <property type="molecule type" value="Genomic_DNA"/>
</dbReference>
<feature type="repeat" description="WD" evidence="5">
    <location>
        <begin position="308"/>
        <end position="344"/>
    </location>
</feature>
<dbReference type="GO" id="GO:0031145">
    <property type="term" value="P:anaphase-promoting complex-dependent catabolic process"/>
    <property type="evidence" value="ECO:0007669"/>
    <property type="project" value="TreeGrafter"/>
</dbReference>
<organism evidence="7 8">
    <name type="scientific">Caulochytrium protostelioides</name>
    <dbReference type="NCBI Taxonomy" id="1555241"/>
    <lineage>
        <taxon>Eukaryota</taxon>
        <taxon>Fungi</taxon>
        <taxon>Fungi incertae sedis</taxon>
        <taxon>Chytridiomycota</taxon>
        <taxon>Chytridiomycota incertae sedis</taxon>
        <taxon>Chytridiomycetes</taxon>
        <taxon>Caulochytriales</taxon>
        <taxon>Caulochytriaceae</taxon>
        <taxon>Caulochytrium</taxon>
    </lineage>
</organism>
<dbReference type="Proteomes" id="UP000274922">
    <property type="component" value="Unassembled WGS sequence"/>
</dbReference>
<evidence type="ECO:0000256" key="3">
    <source>
        <dbReference type="ARBA" id="ARBA00022737"/>
    </source>
</evidence>
<evidence type="ECO:0000313" key="7">
    <source>
        <dbReference type="EMBL" id="RKP00430.1"/>
    </source>
</evidence>
<dbReference type="GO" id="GO:1990757">
    <property type="term" value="F:ubiquitin ligase activator activity"/>
    <property type="evidence" value="ECO:0007669"/>
    <property type="project" value="TreeGrafter"/>
</dbReference>
<feature type="domain" description="CDC20/Fizzy WD40" evidence="6">
    <location>
        <begin position="11"/>
        <end position="339"/>
    </location>
</feature>
<evidence type="ECO:0000256" key="5">
    <source>
        <dbReference type="PROSITE-ProRule" id="PRU00221"/>
    </source>
</evidence>
<dbReference type="InterPro" id="IPR019775">
    <property type="entry name" value="WD40_repeat_CS"/>
</dbReference>
<keyword evidence="2 5" id="KW-0853">WD repeat</keyword>
<reference evidence="8" key="1">
    <citation type="journal article" date="2018" name="Nat. Microbiol.">
        <title>Leveraging single-cell genomics to expand the fungal tree of life.</title>
        <authorList>
            <person name="Ahrendt S.R."/>
            <person name="Quandt C.A."/>
            <person name="Ciobanu D."/>
            <person name="Clum A."/>
            <person name="Salamov A."/>
            <person name="Andreopoulos B."/>
            <person name="Cheng J.F."/>
            <person name="Woyke T."/>
            <person name="Pelin A."/>
            <person name="Henrissat B."/>
            <person name="Reynolds N.K."/>
            <person name="Benny G.L."/>
            <person name="Smith M.E."/>
            <person name="James T.Y."/>
            <person name="Grigoriev I.V."/>
        </authorList>
    </citation>
    <scope>NUCLEOTIDE SEQUENCE [LARGE SCALE GENOMIC DNA]</scope>
    <source>
        <strain evidence="8">ATCC 52028</strain>
    </source>
</reference>
<evidence type="ECO:0000256" key="1">
    <source>
        <dbReference type="ARBA" id="ARBA00006445"/>
    </source>
</evidence>
<dbReference type="OrthoDB" id="10263272at2759"/>
<dbReference type="GO" id="GO:0010997">
    <property type="term" value="F:anaphase-promoting complex binding"/>
    <property type="evidence" value="ECO:0007669"/>
    <property type="project" value="InterPro"/>
</dbReference>
<evidence type="ECO:0000259" key="6">
    <source>
        <dbReference type="Pfam" id="PF24807"/>
    </source>
</evidence>
<comment type="similarity">
    <text evidence="1">Belongs to the WD repeat CDC20/Fizzy family.</text>
</comment>
<evidence type="ECO:0000256" key="4">
    <source>
        <dbReference type="ARBA" id="ARBA00023306"/>
    </source>
</evidence>
<gene>
    <name evidence="7" type="ORF">CXG81DRAFT_76</name>
</gene>
<name>A0A4P9X5Z0_9FUNG</name>
<dbReference type="CDD" id="cd00200">
    <property type="entry name" value="WD40"/>
    <property type="match status" value="1"/>
</dbReference>
<dbReference type="InterPro" id="IPR056150">
    <property type="entry name" value="WD40_CDC20-Fz"/>
</dbReference>
<dbReference type="GO" id="GO:1905786">
    <property type="term" value="P:positive regulation of anaphase-promoting complex-dependent catabolic process"/>
    <property type="evidence" value="ECO:0007669"/>
    <property type="project" value="TreeGrafter"/>
</dbReference>
<accession>A0A4P9X5Z0</accession>
<dbReference type="PROSITE" id="PS50082">
    <property type="entry name" value="WD_REPEATS_2"/>
    <property type="match status" value="4"/>
</dbReference>
<dbReference type="InterPro" id="IPR015943">
    <property type="entry name" value="WD40/YVTN_repeat-like_dom_sf"/>
</dbReference>
<keyword evidence="4" id="KW-0131">Cell cycle</keyword>
<dbReference type="PROSITE" id="PS00678">
    <property type="entry name" value="WD_REPEATS_1"/>
    <property type="match status" value="1"/>
</dbReference>
<dbReference type="Gene3D" id="2.130.10.10">
    <property type="entry name" value="YVTN repeat-like/Quinoprotein amine dehydrogenase"/>
    <property type="match status" value="1"/>
</dbReference>
<dbReference type="SMART" id="SM00320">
    <property type="entry name" value="WD40"/>
    <property type="match status" value="6"/>
</dbReference>
<dbReference type="AlphaFoldDB" id="A0A4P9X5Z0"/>
<feature type="repeat" description="WD" evidence="5">
    <location>
        <begin position="220"/>
        <end position="264"/>
    </location>
</feature>